<evidence type="ECO:0008006" key="4">
    <source>
        <dbReference type="Google" id="ProtNLM"/>
    </source>
</evidence>
<comment type="caution">
    <text evidence="2">The sequence shown here is derived from an EMBL/GenBank/DDBJ whole genome shotgun (WGS) entry which is preliminary data.</text>
</comment>
<dbReference type="EMBL" id="CACSLK010027752">
    <property type="protein sequence ID" value="CAA0827878.1"/>
    <property type="molecule type" value="Genomic_DNA"/>
</dbReference>
<dbReference type="AlphaFoldDB" id="A0A9N7N6I5"/>
<organism evidence="2 3">
    <name type="scientific">Striga hermonthica</name>
    <name type="common">Purple witchweed</name>
    <name type="synonym">Buchnera hermonthica</name>
    <dbReference type="NCBI Taxonomy" id="68872"/>
    <lineage>
        <taxon>Eukaryota</taxon>
        <taxon>Viridiplantae</taxon>
        <taxon>Streptophyta</taxon>
        <taxon>Embryophyta</taxon>
        <taxon>Tracheophyta</taxon>
        <taxon>Spermatophyta</taxon>
        <taxon>Magnoliopsida</taxon>
        <taxon>eudicotyledons</taxon>
        <taxon>Gunneridae</taxon>
        <taxon>Pentapetalae</taxon>
        <taxon>asterids</taxon>
        <taxon>lamiids</taxon>
        <taxon>Lamiales</taxon>
        <taxon>Orobanchaceae</taxon>
        <taxon>Buchnereae</taxon>
        <taxon>Striga</taxon>
    </lineage>
</organism>
<dbReference type="Proteomes" id="UP001153555">
    <property type="component" value="Unassembled WGS sequence"/>
</dbReference>
<dbReference type="OrthoDB" id="1927611at2759"/>
<accession>A0A9N7N6I5</accession>
<feature type="coiled-coil region" evidence="1">
    <location>
        <begin position="171"/>
        <end position="198"/>
    </location>
</feature>
<evidence type="ECO:0000313" key="3">
    <source>
        <dbReference type="Proteomes" id="UP001153555"/>
    </source>
</evidence>
<dbReference type="PANTHER" id="PTHR33735:SF26">
    <property type="entry name" value="PTERIN-BINDING DOMAIN-CONTAINING PROTEIN"/>
    <property type="match status" value="1"/>
</dbReference>
<sequence>MASSIVAEYKSFGLHRKPYPNPSSRAARFWNPFSRSSLSNRQTDPMCFSIKKMQTHYKTKRNSFAVYANSVPGAPLPSTPPPNSHPLSWIIGVLISLMLPFFTNKWGPLWVVKNRIENAVQRVEDVVEAVEKVAGKIDEIAEDIADDLPQGKLKDLVEMVENVAEKTAKTADSLDNVIDKAQEAEDRLEEIVAESLAKMPKNSPKEKQN</sequence>
<gene>
    <name evidence="2" type="ORF">SHERM_23573</name>
</gene>
<protein>
    <recommendedName>
        <fullName evidence="4">Plastid-targeted protein 4</fullName>
    </recommendedName>
</protein>
<reference evidence="2" key="1">
    <citation type="submission" date="2019-12" db="EMBL/GenBank/DDBJ databases">
        <authorList>
            <person name="Scholes J."/>
        </authorList>
    </citation>
    <scope>NUCLEOTIDE SEQUENCE</scope>
</reference>
<proteinExistence type="predicted"/>
<keyword evidence="1" id="KW-0175">Coiled coil</keyword>
<evidence type="ECO:0000256" key="1">
    <source>
        <dbReference type="SAM" id="Coils"/>
    </source>
</evidence>
<dbReference type="PANTHER" id="PTHR33735">
    <property type="entry name" value="EXPRESSED PROTEIN"/>
    <property type="match status" value="1"/>
</dbReference>
<evidence type="ECO:0000313" key="2">
    <source>
        <dbReference type="EMBL" id="CAA0827878.1"/>
    </source>
</evidence>
<keyword evidence="3" id="KW-1185">Reference proteome</keyword>
<name>A0A9N7N6I5_STRHE</name>